<comment type="caution">
    <text evidence="9">The sequence shown here is derived from an EMBL/GenBank/DDBJ whole genome shotgun (WGS) entry which is preliminary data.</text>
</comment>
<dbReference type="InterPro" id="IPR051629">
    <property type="entry name" value="Sulfite_efflux_TDT"/>
</dbReference>
<proteinExistence type="inferred from homology"/>
<dbReference type="EMBL" id="JBHSXM010000004">
    <property type="protein sequence ID" value="MFC6838340.1"/>
    <property type="molecule type" value="Genomic_DNA"/>
</dbReference>
<gene>
    <name evidence="9" type="ORF">ACFQHK_17805</name>
</gene>
<dbReference type="InterPro" id="IPR038665">
    <property type="entry name" value="Voltage-dep_anion_channel_sf"/>
</dbReference>
<keyword evidence="7 8" id="KW-0472">Membrane</keyword>
<evidence type="ECO:0000256" key="5">
    <source>
        <dbReference type="ARBA" id="ARBA00022692"/>
    </source>
</evidence>
<evidence type="ECO:0000256" key="3">
    <source>
        <dbReference type="ARBA" id="ARBA00022448"/>
    </source>
</evidence>
<evidence type="ECO:0000256" key="6">
    <source>
        <dbReference type="ARBA" id="ARBA00022989"/>
    </source>
</evidence>
<evidence type="ECO:0000256" key="4">
    <source>
        <dbReference type="ARBA" id="ARBA00022475"/>
    </source>
</evidence>
<dbReference type="Pfam" id="PF03595">
    <property type="entry name" value="SLAC1"/>
    <property type="match status" value="1"/>
</dbReference>
<dbReference type="PANTHER" id="PTHR31686">
    <property type="match status" value="1"/>
</dbReference>
<keyword evidence="10" id="KW-1185">Reference proteome</keyword>
<feature type="transmembrane region" description="Helical" evidence="8">
    <location>
        <begin position="124"/>
        <end position="143"/>
    </location>
</feature>
<evidence type="ECO:0000256" key="8">
    <source>
        <dbReference type="SAM" id="Phobius"/>
    </source>
</evidence>
<feature type="transmembrane region" description="Helical" evidence="8">
    <location>
        <begin position="60"/>
        <end position="78"/>
    </location>
</feature>
<evidence type="ECO:0000256" key="1">
    <source>
        <dbReference type="ARBA" id="ARBA00004651"/>
    </source>
</evidence>
<feature type="transmembrane region" description="Helical" evidence="8">
    <location>
        <begin position="231"/>
        <end position="252"/>
    </location>
</feature>
<keyword evidence="4" id="KW-1003">Cell membrane</keyword>
<feature type="transmembrane region" description="Helical" evidence="8">
    <location>
        <begin position="193"/>
        <end position="215"/>
    </location>
</feature>
<dbReference type="GO" id="GO:0005886">
    <property type="term" value="C:plasma membrane"/>
    <property type="evidence" value="ECO:0007669"/>
    <property type="project" value="UniProtKB-SubCell"/>
</dbReference>
<feature type="transmembrane region" description="Helical" evidence="8">
    <location>
        <begin position="309"/>
        <end position="327"/>
    </location>
</feature>
<keyword evidence="6 8" id="KW-1133">Transmembrane helix</keyword>
<protein>
    <submittedName>
        <fullName evidence="9">Tellurite resistance/C4-dicarboxylate transporter family protein</fullName>
    </submittedName>
</protein>
<evidence type="ECO:0000313" key="10">
    <source>
        <dbReference type="Proteomes" id="UP001596406"/>
    </source>
</evidence>
<dbReference type="InterPro" id="IPR004695">
    <property type="entry name" value="SLAC1/Mae1/Ssu1/TehA"/>
</dbReference>
<dbReference type="Proteomes" id="UP001596406">
    <property type="component" value="Unassembled WGS sequence"/>
</dbReference>
<dbReference type="RefSeq" id="WP_304450029.1">
    <property type="nucleotide sequence ID" value="NZ_JARRAH010000004.1"/>
</dbReference>
<feature type="transmembrane region" description="Helical" evidence="8">
    <location>
        <begin position="34"/>
        <end position="53"/>
    </location>
</feature>
<evidence type="ECO:0000256" key="7">
    <source>
        <dbReference type="ARBA" id="ARBA00023136"/>
    </source>
</evidence>
<sequence>MTTDQDPDEPGGLSVSSGGRGGNVLGLLEYWDPLYFALVMATGIVSIGASLTGFERIGRLLFVVNAVAYVGIGVLTVARIGRALGSALHDLVSPDRAVGSFTAVAATCILGSQFVVFEQSILAATALLVFAGGLWFVLTYTVFVGLTIRDVDDPIEETLDGGWFLAVVATQSVAVLAALLAPQYPSVLESVGLVALVLYLIGGGFYLVLFTLVFYRMTFFAFRPSSATPPYWINMGAVAITTLAGALLLQLGPSWPFITEIRPFLLGFTFFFWATATWWIPLLVALGVWRHTVGGIALPHRPEGYGPRYWGMVFPLGMYTVSTFRLASEAGIGILHVVPRVFVYIALVAWVVVGVGLLRKALEWSRANLW</sequence>
<dbReference type="Gene3D" id="1.50.10.150">
    <property type="entry name" value="Voltage-dependent anion channel"/>
    <property type="match status" value="1"/>
</dbReference>
<organism evidence="9 10">
    <name type="scientific">Halomarina ordinaria</name>
    <dbReference type="NCBI Taxonomy" id="3033939"/>
    <lineage>
        <taxon>Archaea</taxon>
        <taxon>Methanobacteriati</taxon>
        <taxon>Methanobacteriota</taxon>
        <taxon>Stenosarchaea group</taxon>
        <taxon>Halobacteria</taxon>
        <taxon>Halobacteriales</taxon>
        <taxon>Natronomonadaceae</taxon>
        <taxon>Halomarina</taxon>
    </lineage>
</organism>
<feature type="transmembrane region" description="Helical" evidence="8">
    <location>
        <begin position="264"/>
        <end position="289"/>
    </location>
</feature>
<feature type="transmembrane region" description="Helical" evidence="8">
    <location>
        <begin position="163"/>
        <end position="181"/>
    </location>
</feature>
<evidence type="ECO:0000256" key="2">
    <source>
        <dbReference type="ARBA" id="ARBA00008566"/>
    </source>
</evidence>
<comment type="similarity">
    <text evidence="2">Belongs to the tellurite-resistance/dicarboxylate transporter (TDT) family.</text>
</comment>
<comment type="subcellular location">
    <subcellularLocation>
        <location evidence="1">Cell membrane</location>
        <topology evidence="1">Multi-pass membrane protein</topology>
    </subcellularLocation>
</comment>
<name>A0ABD5UFI2_9EURY</name>
<evidence type="ECO:0000313" key="9">
    <source>
        <dbReference type="EMBL" id="MFC6838340.1"/>
    </source>
</evidence>
<accession>A0ABD5UFI2</accession>
<dbReference type="PANTHER" id="PTHR31686:SF1">
    <property type="entry name" value="SULFITE EFFLUX PUMP SSU1"/>
    <property type="match status" value="1"/>
</dbReference>
<keyword evidence="3" id="KW-0813">Transport</keyword>
<dbReference type="AlphaFoldDB" id="A0ABD5UFI2"/>
<keyword evidence="5 8" id="KW-0812">Transmembrane</keyword>
<feature type="transmembrane region" description="Helical" evidence="8">
    <location>
        <begin position="339"/>
        <end position="358"/>
    </location>
</feature>
<dbReference type="CDD" id="cd09319">
    <property type="entry name" value="TDT_like_1"/>
    <property type="match status" value="1"/>
</dbReference>
<feature type="transmembrane region" description="Helical" evidence="8">
    <location>
        <begin position="98"/>
        <end position="117"/>
    </location>
</feature>
<reference evidence="9 10" key="1">
    <citation type="journal article" date="2019" name="Int. J. Syst. Evol. Microbiol.">
        <title>The Global Catalogue of Microorganisms (GCM) 10K type strain sequencing project: providing services to taxonomists for standard genome sequencing and annotation.</title>
        <authorList>
            <consortium name="The Broad Institute Genomics Platform"/>
            <consortium name="The Broad Institute Genome Sequencing Center for Infectious Disease"/>
            <person name="Wu L."/>
            <person name="Ma J."/>
        </authorList>
    </citation>
    <scope>NUCLEOTIDE SEQUENCE [LARGE SCALE GENOMIC DNA]</scope>
    <source>
        <strain evidence="9 10">PSRA2</strain>
    </source>
</reference>